<dbReference type="AlphaFoldDB" id="A0A6L2P0J1"/>
<reference evidence="3" key="1">
    <citation type="journal article" date="2019" name="Sci. Rep.">
        <title>Draft genome of Tanacetum cinerariifolium, the natural source of mosquito coil.</title>
        <authorList>
            <person name="Yamashiro T."/>
            <person name="Shiraishi A."/>
            <person name="Satake H."/>
            <person name="Nakayama K."/>
        </authorList>
    </citation>
    <scope>NUCLEOTIDE SEQUENCE</scope>
</reference>
<organism evidence="3">
    <name type="scientific">Tanacetum cinerariifolium</name>
    <name type="common">Dalmatian daisy</name>
    <name type="synonym">Chrysanthemum cinerariifolium</name>
    <dbReference type="NCBI Taxonomy" id="118510"/>
    <lineage>
        <taxon>Eukaryota</taxon>
        <taxon>Viridiplantae</taxon>
        <taxon>Streptophyta</taxon>
        <taxon>Embryophyta</taxon>
        <taxon>Tracheophyta</taxon>
        <taxon>Spermatophyta</taxon>
        <taxon>Magnoliopsida</taxon>
        <taxon>eudicotyledons</taxon>
        <taxon>Gunneridae</taxon>
        <taxon>Pentapetalae</taxon>
        <taxon>asterids</taxon>
        <taxon>campanulids</taxon>
        <taxon>Asterales</taxon>
        <taxon>Asteraceae</taxon>
        <taxon>Asteroideae</taxon>
        <taxon>Anthemideae</taxon>
        <taxon>Anthemidinae</taxon>
        <taxon>Tanacetum</taxon>
    </lineage>
</organism>
<dbReference type="EMBL" id="BKCJ010010263">
    <property type="protein sequence ID" value="GEU90792.1"/>
    <property type="molecule type" value="Genomic_DNA"/>
</dbReference>
<name>A0A6L2P0J1_TANCI</name>
<gene>
    <name evidence="3" type="ORF">Tci_062770</name>
</gene>
<keyword evidence="1" id="KW-0175">Coiled coil</keyword>
<feature type="coiled-coil region" evidence="1">
    <location>
        <begin position="77"/>
        <end position="111"/>
    </location>
</feature>
<sequence>MLGRVPTEIELILEHTQQGISYEVLGTLKGKWRYLIPDITPIHNHVLIPNYQDLKIQDFCYSDGFECFQAINIGSLLQIALDTYATLTSRIEKLESNKLNQALEIIKLKKRVKRLEKGYKVKVFKIKRLKKVGTSKRVETSDDTIMEDVSNQGRMIVELDRDKGIELMGEKEEEKKTEQAKDMADDDQVEGRQAEIQAEIYQIDLDHPSKVLSMQEDEPAAEVEEVVEVVTTTKLVTTASTPVSAASITILAVKPQLPATTPTIILVAAAYTRRQKGVVIRDPEEESTTIKPDTKSKDKGKGKVVEEPKPLKKSNKLTKRRKLNKEVKDDKDLKQHLEIVPDDDDDVYTEATPLARKVPVVDYQIVQEDLESLWSIVKERFSTSKPNNFLDDYLLTTLRAMFGRPDGQDNVWKSQMTLELMLSWSLKKNTKCFNAAGEELSAVKHKLILLDTAAERRLMLLSHVKTVNEKCCCCRIK</sequence>
<evidence type="ECO:0000256" key="1">
    <source>
        <dbReference type="SAM" id="Coils"/>
    </source>
</evidence>
<feature type="compositionally biased region" description="Basic and acidic residues" evidence="2">
    <location>
        <begin position="292"/>
        <end position="310"/>
    </location>
</feature>
<evidence type="ECO:0000256" key="2">
    <source>
        <dbReference type="SAM" id="MobiDB-lite"/>
    </source>
</evidence>
<protein>
    <submittedName>
        <fullName evidence="3">Uncharacterized protein</fullName>
    </submittedName>
</protein>
<proteinExistence type="predicted"/>
<comment type="caution">
    <text evidence="3">The sequence shown here is derived from an EMBL/GenBank/DDBJ whole genome shotgun (WGS) entry which is preliminary data.</text>
</comment>
<feature type="region of interest" description="Disordered" evidence="2">
    <location>
        <begin position="280"/>
        <end position="315"/>
    </location>
</feature>
<evidence type="ECO:0000313" key="3">
    <source>
        <dbReference type="EMBL" id="GEU90792.1"/>
    </source>
</evidence>
<accession>A0A6L2P0J1</accession>